<feature type="compositionally biased region" description="Basic and acidic residues" evidence="5">
    <location>
        <begin position="182"/>
        <end position="208"/>
    </location>
</feature>
<dbReference type="InterPro" id="IPR036457">
    <property type="entry name" value="PPM-type-like_dom_sf"/>
</dbReference>
<organism evidence="7 8">
    <name type="scientific">Cloeon dipterum</name>
    <dbReference type="NCBI Taxonomy" id="197152"/>
    <lineage>
        <taxon>Eukaryota</taxon>
        <taxon>Metazoa</taxon>
        <taxon>Ecdysozoa</taxon>
        <taxon>Arthropoda</taxon>
        <taxon>Hexapoda</taxon>
        <taxon>Insecta</taxon>
        <taxon>Pterygota</taxon>
        <taxon>Palaeoptera</taxon>
        <taxon>Ephemeroptera</taxon>
        <taxon>Pisciforma</taxon>
        <taxon>Baetidae</taxon>
        <taxon>Cloeon</taxon>
    </lineage>
</organism>
<evidence type="ECO:0000256" key="1">
    <source>
        <dbReference type="ARBA" id="ARBA00022723"/>
    </source>
</evidence>
<dbReference type="SMART" id="SM00332">
    <property type="entry name" value="PP2Cc"/>
    <property type="match status" value="1"/>
</dbReference>
<dbReference type="PROSITE" id="PS01032">
    <property type="entry name" value="PPM_1"/>
    <property type="match status" value="1"/>
</dbReference>
<dbReference type="InterPro" id="IPR000222">
    <property type="entry name" value="PP2C_BS"/>
</dbReference>
<keyword evidence="2 4" id="KW-0378">Hydrolase</keyword>
<dbReference type="CDD" id="cd00143">
    <property type="entry name" value="PP2Cc"/>
    <property type="match status" value="1"/>
</dbReference>
<dbReference type="GO" id="GO:0004722">
    <property type="term" value="F:protein serine/threonine phosphatase activity"/>
    <property type="evidence" value="ECO:0007669"/>
    <property type="project" value="InterPro"/>
</dbReference>
<dbReference type="InterPro" id="IPR015655">
    <property type="entry name" value="PP2C"/>
</dbReference>
<evidence type="ECO:0000256" key="3">
    <source>
        <dbReference type="ARBA" id="ARBA00022912"/>
    </source>
</evidence>
<feature type="domain" description="PPM-type phosphatase" evidence="6">
    <location>
        <begin position="113"/>
        <end position="460"/>
    </location>
</feature>
<keyword evidence="3 4" id="KW-0904">Protein phosphatase</keyword>
<evidence type="ECO:0000256" key="4">
    <source>
        <dbReference type="RuleBase" id="RU003465"/>
    </source>
</evidence>
<gene>
    <name evidence="7" type="ORF">CLODIP_2_CD11317</name>
</gene>
<dbReference type="Proteomes" id="UP000494165">
    <property type="component" value="Unassembled WGS sequence"/>
</dbReference>
<evidence type="ECO:0000256" key="2">
    <source>
        <dbReference type="ARBA" id="ARBA00022801"/>
    </source>
</evidence>
<comment type="caution">
    <text evidence="7">The sequence shown here is derived from an EMBL/GenBank/DDBJ whole genome shotgun (WGS) entry which is preliminary data.</text>
</comment>
<feature type="region of interest" description="Disordered" evidence="5">
    <location>
        <begin position="178"/>
        <end position="224"/>
    </location>
</feature>
<name>A0A8S1CQB8_9INSE</name>
<evidence type="ECO:0000313" key="7">
    <source>
        <dbReference type="EMBL" id="CAB3373634.1"/>
    </source>
</evidence>
<feature type="compositionally biased region" description="Basic and acidic residues" evidence="5">
    <location>
        <begin position="215"/>
        <end position="224"/>
    </location>
</feature>
<dbReference type="InterPro" id="IPR001932">
    <property type="entry name" value="PPM-type_phosphatase-like_dom"/>
</dbReference>
<evidence type="ECO:0000313" key="8">
    <source>
        <dbReference type="Proteomes" id="UP000494165"/>
    </source>
</evidence>
<comment type="similarity">
    <text evidence="4">Belongs to the PP2C family.</text>
</comment>
<dbReference type="SUPFAM" id="SSF81606">
    <property type="entry name" value="PP2C-like"/>
    <property type="match status" value="1"/>
</dbReference>
<keyword evidence="8" id="KW-1185">Reference proteome</keyword>
<dbReference type="Gene3D" id="3.60.40.10">
    <property type="entry name" value="PPM-type phosphatase domain"/>
    <property type="match status" value="1"/>
</dbReference>
<evidence type="ECO:0000256" key="5">
    <source>
        <dbReference type="SAM" id="MobiDB-lite"/>
    </source>
</evidence>
<dbReference type="Pfam" id="PF00481">
    <property type="entry name" value="PP2C"/>
    <property type="match status" value="2"/>
</dbReference>
<reference evidence="7 8" key="1">
    <citation type="submission" date="2020-04" db="EMBL/GenBank/DDBJ databases">
        <authorList>
            <person name="Alioto T."/>
            <person name="Alioto T."/>
            <person name="Gomez Garrido J."/>
        </authorList>
    </citation>
    <scope>NUCLEOTIDE SEQUENCE [LARGE SCALE GENOMIC DNA]</scope>
</reference>
<proteinExistence type="inferred from homology"/>
<dbReference type="GO" id="GO:0046872">
    <property type="term" value="F:metal ion binding"/>
    <property type="evidence" value="ECO:0007669"/>
    <property type="project" value="UniProtKB-KW"/>
</dbReference>
<dbReference type="PROSITE" id="PS51746">
    <property type="entry name" value="PPM_2"/>
    <property type="match status" value="1"/>
</dbReference>
<evidence type="ECO:0000259" key="6">
    <source>
        <dbReference type="PROSITE" id="PS51746"/>
    </source>
</evidence>
<keyword evidence="1" id="KW-0479">Metal-binding</keyword>
<dbReference type="OrthoDB" id="343114at2759"/>
<accession>A0A8S1CQB8</accession>
<dbReference type="PANTHER" id="PTHR47992">
    <property type="entry name" value="PROTEIN PHOSPHATASE"/>
    <property type="match status" value="1"/>
</dbReference>
<sequence length="468" mass="52069">MEDSLEDEILYQTYISHMNKFTFILPFIPQRLPTLNYALRILRLYLLKPEVFFVTLISIVLLVYLQTANNLWGRPVIARLQNGLSRSTFSCPQLLSKTIKSSNDSSWCTVGQKAAVFAIQGRRPHMEDRFVLAEDFGDSGISLFAVFDGHGGELAANFASDKLSNSVQTKILEAKVYSKSGKKGEKESEGSSDSPKETVEDKKPKENVAESPVSKPKEKTVKDDMLFGSDKQKVNSILLQEIVNKRRGNPSPPKAAVRKPGVAADYVSKGQINYDRLLTDEILLADEQLVAKAKSLFDIAGSTALMAVLEGSRLIVANVGDSRGVMCDHKGNAIPLSFDHKPQQSKERQRIMQAGGLVTFNGVWRVAGILATSRALGDYPLKDRNLVVAEPDILTFDLSDHRPQFIILASDGLWDTFTNEEAVTFIKERITEPFYGAKSITLQAFHRGSLDNITVLVVCFKDYQWSKK</sequence>
<dbReference type="EMBL" id="CADEPI010000088">
    <property type="protein sequence ID" value="CAB3373634.1"/>
    <property type="molecule type" value="Genomic_DNA"/>
</dbReference>
<dbReference type="AlphaFoldDB" id="A0A8S1CQB8"/>
<protein>
    <recommendedName>
        <fullName evidence="6">PPM-type phosphatase domain-containing protein</fullName>
    </recommendedName>
</protein>